<protein>
    <submittedName>
        <fullName evidence="7">Uncharacterized protein</fullName>
    </submittedName>
</protein>
<dbReference type="InterPro" id="IPR018114">
    <property type="entry name" value="TRYPSIN_HIS"/>
</dbReference>
<dbReference type="GO" id="GO:0006508">
    <property type="term" value="P:proteolysis"/>
    <property type="evidence" value="ECO:0007669"/>
    <property type="project" value="InterPro"/>
</dbReference>
<feature type="disulfide bond" evidence="2">
    <location>
        <begin position="163"/>
        <end position="181"/>
    </location>
</feature>
<dbReference type="InterPro" id="IPR023415">
    <property type="entry name" value="LDLR_class-A_CS"/>
</dbReference>
<dbReference type="EMBL" id="JAHYIQ010000058">
    <property type="protein sequence ID" value="KAK1116951.1"/>
    <property type="molecule type" value="Genomic_DNA"/>
</dbReference>
<dbReference type="SMART" id="SM00192">
    <property type="entry name" value="LDLa"/>
    <property type="match status" value="4"/>
</dbReference>
<keyword evidence="1 2" id="KW-1015">Disulfide bond</keyword>
<accession>A0AA40KE32</accession>
<dbReference type="InterPro" id="IPR002172">
    <property type="entry name" value="LDrepeatLR_classA_rpt"/>
</dbReference>
<dbReference type="CDD" id="cd00112">
    <property type="entry name" value="LDLa"/>
    <property type="match status" value="4"/>
</dbReference>
<dbReference type="SUPFAM" id="SSF57535">
    <property type="entry name" value="Complement control module/SCR domain"/>
    <property type="match status" value="1"/>
</dbReference>
<dbReference type="SUPFAM" id="SSF57424">
    <property type="entry name" value="LDL receptor-like module"/>
    <property type="match status" value="4"/>
</dbReference>
<feature type="domain" description="Sushi" evidence="6">
    <location>
        <begin position="317"/>
        <end position="373"/>
    </location>
</feature>
<dbReference type="Gene3D" id="2.40.10.10">
    <property type="entry name" value="Trypsin-like serine proteases"/>
    <property type="match status" value="1"/>
</dbReference>
<name>A0AA40KE32_9HYME</name>
<organism evidence="7 8">
    <name type="scientific">Melipona bicolor</name>
    <dbReference type="NCBI Taxonomy" id="60889"/>
    <lineage>
        <taxon>Eukaryota</taxon>
        <taxon>Metazoa</taxon>
        <taxon>Ecdysozoa</taxon>
        <taxon>Arthropoda</taxon>
        <taxon>Hexapoda</taxon>
        <taxon>Insecta</taxon>
        <taxon>Pterygota</taxon>
        <taxon>Neoptera</taxon>
        <taxon>Endopterygota</taxon>
        <taxon>Hymenoptera</taxon>
        <taxon>Apocrita</taxon>
        <taxon>Aculeata</taxon>
        <taxon>Apoidea</taxon>
        <taxon>Anthophila</taxon>
        <taxon>Apidae</taxon>
        <taxon>Melipona</taxon>
    </lineage>
</organism>
<dbReference type="PRINTS" id="PR00261">
    <property type="entry name" value="LDLRECEPTOR"/>
</dbReference>
<feature type="disulfide bond" evidence="2">
    <location>
        <begin position="73"/>
        <end position="91"/>
    </location>
</feature>
<dbReference type="CDD" id="cd00190">
    <property type="entry name" value="Tryp_SPc"/>
    <property type="match status" value="1"/>
</dbReference>
<comment type="caution">
    <text evidence="3">Lacks conserved residue(s) required for the propagation of feature annotation.</text>
</comment>
<dbReference type="InterPro" id="IPR043504">
    <property type="entry name" value="Peptidase_S1_PA_chymotrypsin"/>
</dbReference>
<dbReference type="CDD" id="cd00033">
    <property type="entry name" value="CCP"/>
    <property type="match status" value="1"/>
</dbReference>
<dbReference type="InterPro" id="IPR035976">
    <property type="entry name" value="Sushi/SCR/CCP_sf"/>
</dbReference>
<dbReference type="InterPro" id="IPR001254">
    <property type="entry name" value="Trypsin_dom"/>
</dbReference>
<keyword evidence="4" id="KW-0732">Signal</keyword>
<feature type="disulfide bond" evidence="2">
    <location>
        <begin position="30"/>
        <end position="48"/>
    </location>
</feature>
<dbReference type="AlphaFoldDB" id="A0AA40KE32"/>
<feature type="signal peptide" evidence="4">
    <location>
        <begin position="1"/>
        <end position="21"/>
    </location>
</feature>
<keyword evidence="3" id="KW-0768">Sushi</keyword>
<dbReference type="PROSITE" id="PS01209">
    <property type="entry name" value="LDLRA_1"/>
    <property type="match status" value="3"/>
</dbReference>
<dbReference type="PROSITE" id="PS50068">
    <property type="entry name" value="LDLRA_2"/>
    <property type="match status" value="4"/>
</dbReference>
<comment type="caution">
    <text evidence="7">The sequence shown here is derived from an EMBL/GenBank/DDBJ whole genome shotgun (WGS) entry which is preliminary data.</text>
</comment>
<dbReference type="PROSITE" id="PS50923">
    <property type="entry name" value="SUSHI"/>
    <property type="match status" value="2"/>
</dbReference>
<dbReference type="InterPro" id="IPR000436">
    <property type="entry name" value="Sushi_SCR_CCP_dom"/>
</dbReference>
<feature type="domain" description="Sushi" evidence="6">
    <location>
        <begin position="256"/>
        <end position="304"/>
    </location>
</feature>
<evidence type="ECO:0000256" key="4">
    <source>
        <dbReference type="SAM" id="SignalP"/>
    </source>
</evidence>
<dbReference type="SMART" id="SM00032">
    <property type="entry name" value="CCP"/>
    <property type="match status" value="2"/>
</dbReference>
<evidence type="ECO:0000313" key="8">
    <source>
        <dbReference type="Proteomes" id="UP001177670"/>
    </source>
</evidence>
<dbReference type="Pfam" id="PF00057">
    <property type="entry name" value="Ldl_recept_a"/>
    <property type="match status" value="4"/>
</dbReference>
<dbReference type="SUPFAM" id="SSF50494">
    <property type="entry name" value="Trypsin-like serine proteases"/>
    <property type="match status" value="1"/>
</dbReference>
<dbReference type="Pfam" id="PF00084">
    <property type="entry name" value="Sushi"/>
    <property type="match status" value="2"/>
</dbReference>
<dbReference type="Proteomes" id="UP001177670">
    <property type="component" value="Unassembled WGS sequence"/>
</dbReference>
<feature type="disulfide bond" evidence="2">
    <location>
        <begin position="156"/>
        <end position="168"/>
    </location>
</feature>
<dbReference type="SMART" id="SM00020">
    <property type="entry name" value="Tryp_SPc"/>
    <property type="match status" value="1"/>
</dbReference>
<evidence type="ECO:0000259" key="5">
    <source>
        <dbReference type="PROSITE" id="PS50240"/>
    </source>
</evidence>
<dbReference type="Gene3D" id="2.10.70.10">
    <property type="entry name" value="Complement Module, domain 1"/>
    <property type="match status" value="2"/>
</dbReference>
<dbReference type="PANTHER" id="PTHR24252">
    <property type="entry name" value="ACROSIN-RELATED"/>
    <property type="match status" value="1"/>
</dbReference>
<evidence type="ECO:0000256" key="3">
    <source>
        <dbReference type="PROSITE-ProRule" id="PRU00302"/>
    </source>
</evidence>
<reference evidence="7" key="1">
    <citation type="submission" date="2021-10" db="EMBL/GenBank/DDBJ databases">
        <title>Melipona bicolor Genome sequencing and assembly.</title>
        <authorList>
            <person name="Araujo N.S."/>
            <person name="Arias M.C."/>
        </authorList>
    </citation>
    <scope>NUCLEOTIDE SEQUENCE</scope>
    <source>
        <strain evidence="7">USP_2M_L1-L4_2017</strain>
        <tissue evidence="7">Whole body</tissue>
    </source>
</reference>
<evidence type="ECO:0000256" key="2">
    <source>
        <dbReference type="PROSITE-ProRule" id="PRU00124"/>
    </source>
</evidence>
<evidence type="ECO:0000259" key="6">
    <source>
        <dbReference type="PROSITE" id="PS50923"/>
    </source>
</evidence>
<dbReference type="PANTHER" id="PTHR24252:SF7">
    <property type="entry name" value="HYALIN"/>
    <property type="match status" value="1"/>
</dbReference>
<feature type="disulfide bond" evidence="2">
    <location>
        <begin position="23"/>
        <end position="35"/>
    </location>
</feature>
<evidence type="ECO:0000313" key="7">
    <source>
        <dbReference type="EMBL" id="KAK1116951.1"/>
    </source>
</evidence>
<dbReference type="Pfam" id="PF00089">
    <property type="entry name" value="Trypsin"/>
    <property type="match status" value="1"/>
</dbReference>
<feature type="disulfide bond" evidence="2">
    <location>
        <begin position="115"/>
        <end position="127"/>
    </location>
</feature>
<feature type="disulfide bond" evidence="2">
    <location>
        <begin position="66"/>
        <end position="78"/>
    </location>
</feature>
<dbReference type="PROSITE" id="PS00134">
    <property type="entry name" value="TRYPSIN_HIS"/>
    <property type="match status" value="1"/>
</dbReference>
<dbReference type="InterPro" id="IPR009003">
    <property type="entry name" value="Peptidase_S1_PA"/>
</dbReference>
<evidence type="ECO:0000256" key="1">
    <source>
        <dbReference type="ARBA" id="ARBA00023157"/>
    </source>
</evidence>
<gene>
    <name evidence="7" type="ORF">K0M31_017104</name>
</gene>
<feature type="disulfide bond" evidence="2">
    <location>
        <begin position="122"/>
        <end position="140"/>
    </location>
</feature>
<dbReference type="PROSITE" id="PS50240">
    <property type="entry name" value="TRYPSIN_DOM"/>
    <property type="match status" value="1"/>
</dbReference>
<dbReference type="GO" id="GO:0004252">
    <property type="term" value="F:serine-type endopeptidase activity"/>
    <property type="evidence" value="ECO:0007669"/>
    <property type="project" value="InterPro"/>
</dbReference>
<sequence length="662" mass="72996">MKNTTIIILTIIFSLIEHGCTQCGTEKFQCKNGDCIKSELLCDGSADCKDKSDETVAECTKPEIICQRLAFRCSYGACIDGDKTCNGEQDCIDNSDETLPTCRSISFNTSSFDSCGKNQFKCDDGQCIAENGLCDGKIDCIDNSDETIFKCNSIICPQYLFRCTYGACIDGNLKCNGVINCADGSDEDPKICRSTTEKSTTTRPIIRPTIRPTIRPSTSSPTTPGFTFCTVPPKPKNGYWKLDPSYWPNGEDKICDNCDVPQGTKLAPGQELIYGCNSGYKLTSSASVFCNSQGQWINIPKCKEIRCKGLISSSRSVECMYNGEYVSCSDVVPGTTAKLRCRDGYHIEKGSTLFDVRCNETGGWFPEPIQCVPACGIQPLNLVPAIVNGTRPDVFEFPWHVSLYREMNSTTPKQFICGATIIHERLLVTAAHCVFDESGTTPKVHDASKFYIAAGNIFRDYDSPLHEVTVVQKAQVKRIYYICEYNGYKGNYADDIAVLEIKDTFNFSSILLPVCLDDNEWISLHAGLYGKVAGFGRTAFGVSSLIIQKLEVPFIPFQQCKILSNNYDTQHFITTDKFCAGYTNGSAVCEGDSGGGLVFNNNGLWYLKGIVSVGLGTKQEGGNLVCDNYAYSLYTKVSTHISWIRNIIFKIDQPSLLNRCPS</sequence>
<feature type="domain" description="Peptidase S1" evidence="5">
    <location>
        <begin position="386"/>
        <end position="649"/>
    </location>
</feature>
<proteinExistence type="predicted"/>
<feature type="chain" id="PRO_5041255925" evidence="4">
    <location>
        <begin position="22"/>
        <end position="662"/>
    </location>
</feature>
<dbReference type="InterPro" id="IPR036055">
    <property type="entry name" value="LDL_receptor-like_sf"/>
</dbReference>
<dbReference type="Gene3D" id="4.10.400.10">
    <property type="entry name" value="Low-density Lipoprotein Receptor"/>
    <property type="match status" value="4"/>
</dbReference>
<keyword evidence="8" id="KW-1185">Reference proteome</keyword>